<dbReference type="InterPro" id="IPR018511">
    <property type="entry name" value="Hemolysin-typ_Ca-bd_CS"/>
</dbReference>
<organism evidence="3 4">
    <name type="scientific">Nostoc edaphicum CCNP1411</name>
    <dbReference type="NCBI Taxonomy" id="1472755"/>
    <lineage>
        <taxon>Bacteria</taxon>
        <taxon>Bacillati</taxon>
        <taxon>Cyanobacteriota</taxon>
        <taxon>Cyanophyceae</taxon>
        <taxon>Nostocales</taxon>
        <taxon>Nostocaceae</taxon>
        <taxon>Nostoc</taxon>
    </lineage>
</organism>
<keyword evidence="2" id="KW-0964">Secreted</keyword>
<evidence type="ECO:0000256" key="2">
    <source>
        <dbReference type="ARBA" id="ARBA00022525"/>
    </source>
</evidence>
<dbReference type="SUPFAM" id="SSF51120">
    <property type="entry name" value="beta-Roll"/>
    <property type="match status" value="3"/>
</dbReference>
<dbReference type="EMBL" id="CP054698">
    <property type="protein sequence ID" value="QMS91469.1"/>
    <property type="molecule type" value="Genomic_DNA"/>
</dbReference>
<evidence type="ECO:0000313" key="3">
    <source>
        <dbReference type="EMBL" id="QMS91469.1"/>
    </source>
</evidence>
<comment type="subcellular location">
    <subcellularLocation>
        <location evidence="1">Secreted</location>
    </subcellularLocation>
</comment>
<dbReference type="AlphaFoldDB" id="A0A7D7LIQ6"/>
<dbReference type="PRINTS" id="PR00313">
    <property type="entry name" value="CABNDNGRPT"/>
</dbReference>
<dbReference type="InterPro" id="IPR001343">
    <property type="entry name" value="Hemolysn_Ca-bd"/>
</dbReference>
<evidence type="ECO:0000256" key="1">
    <source>
        <dbReference type="ARBA" id="ARBA00004613"/>
    </source>
</evidence>
<gene>
    <name evidence="3" type="ORF">HUN01_29155</name>
</gene>
<evidence type="ECO:0000313" key="4">
    <source>
        <dbReference type="Proteomes" id="UP000514713"/>
    </source>
</evidence>
<reference evidence="4" key="1">
    <citation type="submission" date="2020-06" db="EMBL/GenBank/DDBJ databases">
        <title>Nostoc edaphicum CCNP1411 genome.</title>
        <authorList>
            <person name="Fidor A."/>
            <person name="Grabski M."/>
            <person name="Gawor J."/>
            <person name="Gromadka R."/>
            <person name="Wegrzyn G."/>
            <person name="Mazur-Marzec H."/>
        </authorList>
    </citation>
    <scope>NUCLEOTIDE SEQUENCE [LARGE SCALE GENOMIC DNA]</scope>
    <source>
        <strain evidence="4">CCNP1411</strain>
    </source>
</reference>
<dbReference type="PANTHER" id="PTHR38340:SF1">
    <property type="entry name" value="S-LAYER PROTEIN"/>
    <property type="match status" value="1"/>
</dbReference>
<dbReference type="InterPro" id="IPR050557">
    <property type="entry name" value="RTX_toxin/Mannuronan_C5-epim"/>
</dbReference>
<dbReference type="PANTHER" id="PTHR38340">
    <property type="entry name" value="S-LAYER PROTEIN"/>
    <property type="match status" value="1"/>
</dbReference>
<proteinExistence type="predicted"/>
<dbReference type="GO" id="GO:0005576">
    <property type="term" value="C:extracellular region"/>
    <property type="evidence" value="ECO:0007669"/>
    <property type="project" value="UniProtKB-SubCell"/>
</dbReference>
<dbReference type="RefSeq" id="WP_181929093.1">
    <property type="nucleotide sequence ID" value="NZ_CP054698.1"/>
</dbReference>
<dbReference type="Proteomes" id="UP000514713">
    <property type="component" value="Chromosome"/>
</dbReference>
<dbReference type="Gene3D" id="2.150.10.10">
    <property type="entry name" value="Serralysin-like metalloprotease, C-terminal"/>
    <property type="match status" value="3"/>
</dbReference>
<dbReference type="Pfam" id="PF00353">
    <property type="entry name" value="HemolysinCabind"/>
    <property type="match status" value="9"/>
</dbReference>
<name>A0A7D7LIQ6_9NOSO</name>
<sequence length="487" mass="50175">MAIINGTNANDNLYGFGGGDSLYSFGGDDVLNISNSSGKNLLDGGSENDQIYAVATTGNNTLKGGSGDDYLDVSVSSGNNILYGDAGNDEFLIQDSFGKNIVSGGTGSDKFYAYRVNGANTLDGGNGNDSFYLSASYIAPPVLVTQTVNGGTGSDYLEVNYSSYTTKGITSTFNATTNQGSITAGTNRVSYKNIERFNITGTAYADNIIGGNGEDVLNGGISGNDTISGGAGNDYLDISYSSGNKIVNGDDGKDTFYAYSAKGANTLNGGNGDDTFYLIAPTTAPAVLVTQTVNGGAGSDYLEVNYSSYTTKGITSTFNATTNQGSITSGTNQVLYKNIQGLNISGTVYADNIIGGNSSDVLFGYNGNDLLTGGEGSDILYGGDGTDTFAFNNYNQGIDTLVDFDTTDEVIQVSATGFGGSLAVGTLSAGKFTIGSSASAIAQRFIYDNITGALFFDQDGSAGAFAQVQFAQLSSEMSLKATHFVVV</sequence>
<protein>
    <submittedName>
        <fullName evidence="3">Calcium-binding protein</fullName>
    </submittedName>
</protein>
<dbReference type="KEGG" id="ned:HUN01_29155"/>
<dbReference type="PROSITE" id="PS00330">
    <property type="entry name" value="HEMOLYSIN_CALCIUM"/>
    <property type="match status" value="2"/>
</dbReference>
<accession>A0A7D7LIQ6</accession>
<dbReference type="InterPro" id="IPR011049">
    <property type="entry name" value="Serralysin-like_metalloprot_C"/>
</dbReference>
<dbReference type="GO" id="GO:0005509">
    <property type="term" value="F:calcium ion binding"/>
    <property type="evidence" value="ECO:0007669"/>
    <property type="project" value="InterPro"/>
</dbReference>
<keyword evidence="4" id="KW-1185">Reference proteome</keyword>